<dbReference type="OrthoDB" id="2322999at2759"/>
<evidence type="ECO:0000313" key="2">
    <source>
        <dbReference type="Proteomes" id="UP000266188"/>
    </source>
</evidence>
<protein>
    <submittedName>
        <fullName evidence="1">Uncharacterized protein</fullName>
    </submittedName>
</protein>
<name>A0A3A2Z5R2_9EURO</name>
<dbReference type="STRING" id="2070753.A0A3A2Z5R2"/>
<comment type="caution">
    <text evidence="1">The sequence shown here is derived from an EMBL/GenBank/DDBJ whole genome shotgun (WGS) entry which is preliminary data.</text>
</comment>
<dbReference type="Proteomes" id="UP000266188">
    <property type="component" value="Unassembled WGS sequence"/>
</dbReference>
<accession>A0A3A2Z5R2</accession>
<reference evidence="2" key="1">
    <citation type="submission" date="2017-02" db="EMBL/GenBank/DDBJ databases">
        <authorList>
            <person name="Tafer H."/>
            <person name="Lopandic K."/>
        </authorList>
    </citation>
    <scope>NUCLEOTIDE SEQUENCE [LARGE SCALE GENOMIC DNA]</scope>
    <source>
        <strain evidence="2">CBS 366.77</strain>
    </source>
</reference>
<organism evidence="1 2">
    <name type="scientific">Aspergillus sclerotialis</name>
    <dbReference type="NCBI Taxonomy" id="2070753"/>
    <lineage>
        <taxon>Eukaryota</taxon>
        <taxon>Fungi</taxon>
        <taxon>Dikarya</taxon>
        <taxon>Ascomycota</taxon>
        <taxon>Pezizomycotina</taxon>
        <taxon>Eurotiomycetes</taxon>
        <taxon>Eurotiomycetidae</taxon>
        <taxon>Eurotiales</taxon>
        <taxon>Aspergillaceae</taxon>
        <taxon>Aspergillus</taxon>
        <taxon>Aspergillus subgen. Polypaecilum</taxon>
    </lineage>
</organism>
<dbReference type="EMBL" id="MVGC01000870">
    <property type="protein sequence ID" value="RJE17523.1"/>
    <property type="molecule type" value="Genomic_DNA"/>
</dbReference>
<evidence type="ECO:0000313" key="1">
    <source>
        <dbReference type="EMBL" id="RJE17523.1"/>
    </source>
</evidence>
<proteinExistence type="predicted"/>
<gene>
    <name evidence="1" type="ORF">PHISCL_10140</name>
</gene>
<sequence>MASNTFVPSTTYNTLPLISDVARAPKDHSQDLQDLRELLNKHKVPEGIIVRLIHRHFNTAEVARSHGFLARFQTQAMGLFRS</sequence>
<keyword evidence="2" id="KW-1185">Reference proteome</keyword>
<dbReference type="AlphaFoldDB" id="A0A3A2Z5R2"/>